<keyword evidence="6 7" id="KW-0479">Metal-binding</keyword>
<evidence type="ECO:0000313" key="11">
    <source>
        <dbReference type="Proteomes" id="UP000267517"/>
    </source>
</evidence>
<evidence type="ECO:0000256" key="5">
    <source>
        <dbReference type="ARBA" id="ARBA00023027"/>
    </source>
</evidence>
<sequence length="308" mass="33862">MEIRKPKIKSLPYDEWKDNDTLSKMASDLNDGGTNLVLGNLDQLINWGRSNSLWSLTFATSCCGIEFMSVGCSRYDFSRFGFEVTRNSPRQADLIMCAGTITNKMAPALKRLYDQMAEPKYVIAVGGCAISGGPFKDSYHVMRGIDEIIPVDVYIPGCPPRPEAIIYGMMQLQRKVKVEKFFGGVNHKQTAEERELGKSNAELIFNEKLGINPEEIKEKREAAWNEAKKPAPKPARPVEKPAAATVKPADAPAKPTEATTPSSEPVAPKKDTIVVNQPVTKEDVETLGKEIDQIDAATKAADETATNN</sequence>
<protein>
    <recommendedName>
        <fullName evidence="6">NADH-quinone oxidoreductase subunit B</fullName>
        <ecNumber evidence="6">7.1.1.-</ecNumber>
    </recommendedName>
    <alternativeName>
        <fullName evidence="6">NADH dehydrogenase I subunit B</fullName>
    </alternativeName>
    <alternativeName>
        <fullName evidence="6">NDH-1 subunit B</fullName>
    </alternativeName>
</protein>
<keyword evidence="4 6" id="KW-1278">Translocase</keyword>
<dbReference type="NCBIfam" id="NF011391">
    <property type="entry name" value="PRK14816.1"/>
    <property type="match status" value="1"/>
</dbReference>
<comment type="catalytic activity">
    <reaction evidence="6">
        <text>a quinone + NADH + 5 H(+)(in) = a quinol + NAD(+) + 4 H(+)(out)</text>
        <dbReference type="Rhea" id="RHEA:57888"/>
        <dbReference type="ChEBI" id="CHEBI:15378"/>
        <dbReference type="ChEBI" id="CHEBI:24646"/>
        <dbReference type="ChEBI" id="CHEBI:57540"/>
        <dbReference type="ChEBI" id="CHEBI:57945"/>
        <dbReference type="ChEBI" id="CHEBI:132124"/>
    </reaction>
</comment>
<dbReference type="GO" id="GO:0005506">
    <property type="term" value="F:iron ion binding"/>
    <property type="evidence" value="ECO:0007669"/>
    <property type="project" value="UniProtKB-UniRule"/>
</dbReference>
<dbReference type="NCBIfam" id="NF005012">
    <property type="entry name" value="PRK06411.1"/>
    <property type="match status" value="1"/>
</dbReference>
<comment type="similarity">
    <text evidence="1 6 7">Belongs to the complex I 20 kDa subunit family.</text>
</comment>
<feature type="binding site" evidence="6">
    <location>
        <position position="63"/>
    </location>
    <ligand>
        <name>[4Fe-4S] cluster</name>
        <dbReference type="ChEBI" id="CHEBI:49883"/>
    </ligand>
</feature>
<dbReference type="EMBL" id="AP018049">
    <property type="protein sequence ID" value="BBA28730.1"/>
    <property type="molecule type" value="Genomic_DNA"/>
</dbReference>
<evidence type="ECO:0000256" key="2">
    <source>
        <dbReference type="ARBA" id="ARBA00022448"/>
    </source>
</evidence>
<reference evidence="10 11" key="1">
    <citation type="submission" date="2017-05" db="EMBL/GenBank/DDBJ databases">
        <title>whole genome sequence of Prevotella melaninogenica GAI 07411.</title>
        <authorList>
            <person name="Kondo Y."/>
            <person name="Hoshino T."/>
        </authorList>
    </citation>
    <scope>NUCLEOTIDE SEQUENCE [LARGE SCALE GENOMIC DNA]</scope>
    <source>
        <strain evidence="10 11">GAI 07411</strain>
    </source>
</reference>
<keyword evidence="3 6" id="KW-0874">Quinone</keyword>
<dbReference type="OrthoDB" id="9786737at2"/>
<feature type="compositionally biased region" description="Basic and acidic residues" evidence="8">
    <location>
        <begin position="280"/>
        <end position="292"/>
    </location>
</feature>
<name>A0A250KGD2_9BACT</name>
<comment type="function">
    <text evidence="6">NDH-1 shuttles electrons from NADH, via FMN and iron-sulfur (Fe-S) centers, to quinones in the respiratory chain. The immediate electron acceptor for the enzyme in this species is believed to be a menaquinone. Couples the redox reaction to proton translocation (for every two electrons transferred, four hydrogen ions are translocated across the cytoplasmic membrane), and thus conserves the redox energy in a proton gradient.</text>
</comment>
<keyword evidence="6 7" id="KW-0411">Iron-sulfur</keyword>
<dbReference type="InterPro" id="IPR006137">
    <property type="entry name" value="NADH_UbQ_OxRdtase-like_20kDa"/>
</dbReference>
<keyword evidence="6 7" id="KW-0004">4Fe-4S</keyword>
<feature type="domain" description="NADH:ubiquinone oxidoreductase-like 20kDa subunit" evidence="9">
    <location>
        <begin position="62"/>
        <end position="172"/>
    </location>
</feature>
<comment type="cofactor">
    <cofactor evidence="6">
        <name>[4Fe-4S] cluster</name>
        <dbReference type="ChEBI" id="CHEBI:49883"/>
    </cofactor>
    <text evidence="6">Binds 1 [4Fe-4S] cluster.</text>
</comment>
<dbReference type="Pfam" id="PF01058">
    <property type="entry name" value="Oxidored_q6"/>
    <property type="match status" value="1"/>
</dbReference>
<evidence type="ECO:0000256" key="4">
    <source>
        <dbReference type="ARBA" id="ARBA00022967"/>
    </source>
</evidence>
<evidence type="ECO:0000256" key="1">
    <source>
        <dbReference type="ARBA" id="ARBA00009173"/>
    </source>
</evidence>
<organism evidence="10 11">
    <name type="scientific">Prevotella melaninogenica</name>
    <dbReference type="NCBI Taxonomy" id="28132"/>
    <lineage>
        <taxon>Bacteria</taxon>
        <taxon>Pseudomonadati</taxon>
        <taxon>Bacteroidota</taxon>
        <taxon>Bacteroidia</taxon>
        <taxon>Bacteroidales</taxon>
        <taxon>Prevotellaceae</taxon>
        <taxon>Prevotella</taxon>
    </lineage>
</organism>
<dbReference type="GO" id="GO:0008137">
    <property type="term" value="F:NADH dehydrogenase (ubiquinone) activity"/>
    <property type="evidence" value="ECO:0007669"/>
    <property type="project" value="InterPro"/>
</dbReference>
<evidence type="ECO:0000256" key="3">
    <source>
        <dbReference type="ARBA" id="ARBA00022719"/>
    </source>
</evidence>
<dbReference type="GO" id="GO:0050136">
    <property type="term" value="F:NADH dehydrogenase (quinone) (non-electrogenic) activity"/>
    <property type="evidence" value="ECO:0007669"/>
    <property type="project" value="UniProtKB-UniRule"/>
</dbReference>
<dbReference type="GO" id="GO:0048038">
    <property type="term" value="F:quinone binding"/>
    <property type="evidence" value="ECO:0007669"/>
    <property type="project" value="UniProtKB-KW"/>
</dbReference>
<dbReference type="InterPro" id="IPR006138">
    <property type="entry name" value="NADH_UQ_OxRdtase_20Kd_su"/>
</dbReference>
<evidence type="ECO:0000256" key="8">
    <source>
        <dbReference type="SAM" id="MobiDB-lite"/>
    </source>
</evidence>
<feature type="binding site" evidence="6">
    <location>
        <position position="158"/>
    </location>
    <ligand>
        <name>[4Fe-4S] cluster</name>
        <dbReference type="ChEBI" id="CHEBI:49883"/>
    </ligand>
</feature>
<dbReference type="Gene3D" id="3.40.50.12280">
    <property type="match status" value="1"/>
</dbReference>
<evidence type="ECO:0000256" key="7">
    <source>
        <dbReference type="RuleBase" id="RU004464"/>
    </source>
</evidence>
<dbReference type="GO" id="GO:0051539">
    <property type="term" value="F:4 iron, 4 sulfur cluster binding"/>
    <property type="evidence" value="ECO:0007669"/>
    <property type="project" value="UniProtKB-KW"/>
</dbReference>
<feature type="compositionally biased region" description="Low complexity" evidence="8">
    <location>
        <begin position="295"/>
        <end position="308"/>
    </location>
</feature>
<dbReference type="HAMAP" id="MF_01356">
    <property type="entry name" value="NDH1_NuoB"/>
    <property type="match status" value="1"/>
</dbReference>
<keyword evidence="6" id="KW-1003">Cell membrane</keyword>
<gene>
    <name evidence="6 10" type="primary">nuoB</name>
    <name evidence="10" type="ORF">PMEL1_00634</name>
</gene>
<evidence type="ECO:0000259" key="9">
    <source>
        <dbReference type="Pfam" id="PF01058"/>
    </source>
</evidence>
<dbReference type="AlphaFoldDB" id="A0A250KGD2"/>
<feature type="region of interest" description="Disordered" evidence="8">
    <location>
        <begin position="223"/>
        <end position="308"/>
    </location>
</feature>
<dbReference type="GO" id="GO:0045271">
    <property type="term" value="C:respiratory chain complex I"/>
    <property type="evidence" value="ECO:0007669"/>
    <property type="project" value="TreeGrafter"/>
</dbReference>
<dbReference type="GO" id="GO:0009060">
    <property type="term" value="P:aerobic respiration"/>
    <property type="evidence" value="ECO:0007669"/>
    <property type="project" value="TreeGrafter"/>
</dbReference>
<feature type="binding site" evidence="6">
    <location>
        <position position="62"/>
    </location>
    <ligand>
        <name>[4Fe-4S] cluster</name>
        <dbReference type="ChEBI" id="CHEBI:49883"/>
    </ligand>
</feature>
<evidence type="ECO:0000313" key="10">
    <source>
        <dbReference type="EMBL" id="BBA28730.1"/>
    </source>
</evidence>
<dbReference type="FunFam" id="3.40.50.12280:FF:000002">
    <property type="entry name" value="NADH-quinone oxidoreductase subunit B"/>
    <property type="match status" value="1"/>
</dbReference>
<accession>A0A250KGD2</accession>
<comment type="subunit">
    <text evidence="6">NDH-1 is composed of 14 different subunits. Subunits NuoB, C, D, E, F, and G constitute the peripheral sector of the complex.</text>
</comment>
<dbReference type="GO" id="GO:0005886">
    <property type="term" value="C:plasma membrane"/>
    <property type="evidence" value="ECO:0007669"/>
    <property type="project" value="UniProtKB-SubCell"/>
</dbReference>
<dbReference type="GO" id="GO:0015990">
    <property type="term" value="P:electron transport coupled proton transport"/>
    <property type="evidence" value="ECO:0007669"/>
    <property type="project" value="TreeGrafter"/>
</dbReference>
<dbReference type="RefSeq" id="WP_120173925.1">
    <property type="nucleotide sequence ID" value="NZ_AP018049.1"/>
</dbReference>
<keyword evidence="2 6" id="KW-0813">Transport</keyword>
<dbReference type="PANTHER" id="PTHR11995">
    <property type="entry name" value="NADH DEHYDROGENASE"/>
    <property type="match status" value="1"/>
</dbReference>
<evidence type="ECO:0000256" key="6">
    <source>
        <dbReference type="HAMAP-Rule" id="MF_01356"/>
    </source>
</evidence>
<comment type="subcellular location">
    <subcellularLocation>
        <location evidence="6">Cell membrane</location>
        <topology evidence="6">Peripheral membrane protein</topology>
        <orientation evidence="6">Cytoplasmic side</orientation>
    </subcellularLocation>
</comment>
<dbReference type="Proteomes" id="UP000267517">
    <property type="component" value="Chromosome I"/>
</dbReference>
<feature type="binding site" evidence="6">
    <location>
        <position position="128"/>
    </location>
    <ligand>
        <name>[4Fe-4S] cluster</name>
        <dbReference type="ChEBI" id="CHEBI:49883"/>
    </ligand>
</feature>
<dbReference type="NCBIfam" id="TIGR01957">
    <property type="entry name" value="nuoB_fam"/>
    <property type="match status" value="1"/>
</dbReference>
<dbReference type="PANTHER" id="PTHR11995:SF14">
    <property type="entry name" value="NADH DEHYDROGENASE [UBIQUINONE] IRON-SULFUR PROTEIN 7, MITOCHONDRIAL"/>
    <property type="match status" value="1"/>
</dbReference>
<dbReference type="EC" id="7.1.1.-" evidence="6"/>
<keyword evidence="6 7" id="KW-0408">Iron</keyword>
<proteinExistence type="inferred from homology"/>
<keyword evidence="6" id="KW-0472">Membrane</keyword>
<dbReference type="SUPFAM" id="SSF56770">
    <property type="entry name" value="HydA/Nqo6-like"/>
    <property type="match status" value="1"/>
</dbReference>
<keyword evidence="5 6" id="KW-0520">NAD</keyword>
<feature type="compositionally biased region" description="Low complexity" evidence="8">
    <location>
        <begin position="240"/>
        <end position="255"/>
    </location>
</feature>